<name>A0A1E8PQH4_9BURK</name>
<gene>
    <name evidence="3" type="ORF">BA896_005890</name>
</gene>
<sequence length="209" mass="22506">MRPLFLLSVLSLACLAPLAHADEQTRTVDAFNAIDIRGPISIEVEAGKEQSLLLRGDQKFLSGVITEVVDGELKISMKDKDIKKTEGDSRVIISMPTLRKLIAEGAGEKILTRLNGPRVDISYKGAGRLAADGQVDWLRLKAQGVGEVDTKALLAKNVDVNFEGIGYVRVYSSGELNAVVRGMGELTYYGKPKIVHKSISGIGSVNAAK</sequence>
<organism evidence="3 4">
    <name type="scientific">Janthinobacterium lividum</name>
    <dbReference type="NCBI Taxonomy" id="29581"/>
    <lineage>
        <taxon>Bacteria</taxon>
        <taxon>Pseudomonadati</taxon>
        <taxon>Pseudomonadota</taxon>
        <taxon>Betaproteobacteria</taxon>
        <taxon>Burkholderiales</taxon>
        <taxon>Oxalobacteraceae</taxon>
        <taxon>Janthinobacterium</taxon>
    </lineage>
</organism>
<accession>A0A1E8PQH4</accession>
<proteinExistence type="predicted"/>
<feature type="chain" id="PRO_5009214586" evidence="1">
    <location>
        <begin position="22"/>
        <end position="209"/>
    </location>
</feature>
<comment type="caution">
    <text evidence="3">The sequence shown here is derived from an EMBL/GenBank/DDBJ whole genome shotgun (WGS) entry which is preliminary data.</text>
</comment>
<dbReference type="Pfam" id="PF10988">
    <property type="entry name" value="DUF2807"/>
    <property type="match status" value="1"/>
</dbReference>
<dbReference type="AlphaFoldDB" id="A0A1E8PQH4"/>
<dbReference type="InterPro" id="IPR021255">
    <property type="entry name" value="DUF2807"/>
</dbReference>
<dbReference type="Gene3D" id="2.160.20.120">
    <property type="match status" value="2"/>
</dbReference>
<feature type="domain" description="Putative auto-transporter adhesin head GIN" evidence="2">
    <location>
        <begin position="30"/>
        <end position="192"/>
    </location>
</feature>
<dbReference type="EMBL" id="MAQB02000001">
    <property type="protein sequence ID" value="OFJ48523.1"/>
    <property type="molecule type" value="Genomic_DNA"/>
</dbReference>
<evidence type="ECO:0000313" key="4">
    <source>
        <dbReference type="Proteomes" id="UP000092634"/>
    </source>
</evidence>
<evidence type="ECO:0000259" key="2">
    <source>
        <dbReference type="Pfam" id="PF10988"/>
    </source>
</evidence>
<feature type="signal peptide" evidence="1">
    <location>
        <begin position="1"/>
        <end position="21"/>
    </location>
</feature>
<keyword evidence="1" id="KW-0732">Signal</keyword>
<protein>
    <submittedName>
        <fullName evidence="3">DUF2807 domain-containing protein</fullName>
    </submittedName>
</protein>
<evidence type="ECO:0000256" key="1">
    <source>
        <dbReference type="SAM" id="SignalP"/>
    </source>
</evidence>
<dbReference type="Proteomes" id="UP000092634">
    <property type="component" value="Unassembled WGS sequence"/>
</dbReference>
<evidence type="ECO:0000313" key="3">
    <source>
        <dbReference type="EMBL" id="OFJ48523.1"/>
    </source>
</evidence>
<reference evidence="3 4" key="1">
    <citation type="submission" date="2016-10" db="EMBL/GenBank/DDBJ databases">
        <title>Updated version of Genome Assembly of Janthinobacterium lividum ERGS5:01.</title>
        <authorList>
            <person name="Kumar R."/>
            <person name="Acharya V."/>
            <person name="Singh D."/>
        </authorList>
    </citation>
    <scope>NUCLEOTIDE SEQUENCE [LARGE SCALE GENOMIC DNA]</scope>
    <source>
        <strain evidence="3 4">ERGS5:01</strain>
    </source>
</reference>